<dbReference type="Gene3D" id="1.10.357.140">
    <property type="entry name" value="UbiA prenyltransferase"/>
    <property type="match status" value="1"/>
</dbReference>
<dbReference type="Gene3D" id="1.20.120.1780">
    <property type="entry name" value="UbiA prenyltransferase"/>
    <property type="match status" value="2"/>
</dbReference>
<comment type="cofactor">
    <cofactor evidence="1">
        <name>Mg(2+)</name>
        <dbReference type="ChEBI" id="CHEBI:18420"/>
    </cofactor>
</comment>
<dbReference type="InterPro" id="IPR000537">
    <property type="entry name" value="UbiA_prenyltransferase"/>
</dbReference>
<feature type="transmembrane region" description="Helical" evidence="9">
    <location>
        <begin position="12"/>
        <end position="31"/>
    </location>
</feature>
<dbReference type="PANTHER" id="PTHR11048:SF28">
    <property type="entry name" value="4-HYDROXYBENZOATE POLYPRENYLTRANSFERASE, MITOCHONDRIAL"/>
    <property type="match status" value="1"/>
</dbReference>
<feature type="transmembrane region" description="Helical" evidence="9">
    <location>
        <begin position="179"/>
        <end position="196"/>
    </location>
</feature>
<keyword evidence="4" id="KW-0808">Transferase</keyword>
<dbReference type="AlphaFoldDB" id="A0A6A0H070"/>
<dbReference type="Proteomes" id="UP000711488">
    <property type="component" value="Unassembled WGS sequence"/>
</dbReference>
<feature type="compositionally biased region" description="Polar residues" evidence="8">
    <location>
        <begin position="199"/>
        <end position="214"/>
    </location>
</feature>
<keyword evidence="5 9" id="KW-0812">Transmembrane</keyword>
<keyword evidence="7 9" id="KW-0472">Membrane</keyword>
<dbReference type="EMBL" id="JQDR03010134">
    <property type="protein sequence ID" value="KAA0194660.1"/>
    <property type="molecule type" value="Genomic_DNA"/>
</dbReference>
<reference evidence="10" key="1">
    <citation type="submission" date="2014-08" db="EMBL/GenBank/DDBJ databases">
        <authorList>
            <person name="Murali S."/>
            <person name="Richards S."/>
            <person name="Bandaranaike D."/>
            <person name="Bellair M."/>
            <person name="Blankenburg K."/>
            <person name="Chao H."/>
            <person name="Dinh H."/>
            <person name="Doddapaneni H."/>
            <person name="Dugan-Rocha S."/>
            <person name="Elkadiri S."/>
            <person name="Gnanaolivu R."/>
            <person name="Hughes D."/>
            <person name="Lee S."/>
            <person name="Li M."/>
            <person name="Ming W."/>
            <person name="Munidasa M."/>
            <person name="Muniz J."/>
            <person name="Nguyen L."/>
            <person name="Osuji N."/>
            <person name="Pu L.-L."/>
            <person name="Puazo M."/>
            <person name="Skinner E."/>
            <person name="Qu C."/>
            <person name="Quiroz J."/>
            <person name="Raj R."/>
            <person name="Weissenberger G."/>
            <person name="Xin Y."/>
            <person name="Zou X."/>
            <person name="Han Y."/>
            <person name="Worley K."/>
            <person name="Muzny D."/>
            <person name="Gibbs R."/>
        </authorList>
    </citation>
    <scope>NUCLEOTIDE SEQUENCE</scope>
    <source>
        <strain evidence="10">HAZT.00-mixed</strain>
        <tissue evidence="10">Whole organism</tissue>
    </source>
</reference>
<dbReference type="CDD" id="cd13959">
    <property type="entry name" value="PT_UbiA_COQ2"/>
    <property type="match status" value="1"/>
</dbReference>
<keyword evidence="6 9" id="KW-1133">Transmembrane helix</keyword>
<evidence type="ECO:0008006" key="11">
    <source>
        <dbReference type="Google" id="ProtNLM"/>
    </source>
</evidence>
<dbReference type="GO" id="GO:0006744">
    <property type="term" value="P:ubiquinone biosynthetic process"/>
    <property type="evidence" value="ECO:0007669"/>
    <property type="project" value="TreeGrafter"/>
</dbReference>
<dbReference type="GO" id="GO:0005743">
    <property type="term" value="C:mitochondrial inner membrane"/>
    <property type="evidence" value="ECO:0007669"/>
    <property type="project" value="TreeGrafter"/>
</dbReference>
<evidence type="ECO:0000256" key="6">
    <source>
        <dbReference type="ARBA" id="ARBA00022989"/>
    </source>
</evidence>
<gene>
    <name evidence="10" type="ORF">HAZT_HAZT000196</name>
</gene>
<evidence type="ECO:0000256" key="5">
    <source>
        <dbReference type="ARBA" id="ARBA00022692"/>
    </source>
</evidence>
<comment type="subcellular location">
    <subcellularLocation>
        <location evidence="2">Membrane</location>
        <topology evidence="2">Multi-pass membrane protein</topology>
    </subcellularLocation>
</comment>
<dbReference type="FunFam" id="1.20.120.1780:FF:000001">
    <property type="entry name" value="4-hydroxybenzoate octaprenyltransferase"/>
    <property type="match status" value="1"/>
</dbReference>
<evidence type="ECO:0000313" key="10">
    <source>
        <dbReference type="EMBL" id="KAA0194660.1"/>
    </source>
</evidence>
<dbReference type="Pfam" id="PF01040">
    <property type="entry name" value="UbiA"/>
    <property type="match status" value="1"/>
</dbReference>
<name>A0A6A0H070_HYAAZ</name>
<dbReference type="GO" id="GO:0016765">
    <property type="term" value="F:transferase activity, transferring alkyl or aryl (other than methyl) groups"/>
    <property type="evidence" value="ECO:0007669"/>
    <property type="project" value="InterPro"/>
</dbReference>
<evidence type="ECO:0000256" key="9">
    <source>
        <dbReference type="SAM" id="Phobius"/>
    </source>
</evidence>
<dbReference type="OrthoDB" id="18170at2759"/>
<evidence type="ECO:0000256" key="7">
    <source>
        <dbReference type="ARBA" id="ARBA00023136"/>
    </source>
</evidence>
<reference evidence="10" key="3">
    <citation type="submission" date="2019-06" db="EMBL/GenBank/DDBJ databases">
        <authorList>
            <person name="Poynton C."/>
            <person name="Hasenbein S."/>
            <person name="Benoit J.B."/>
            <person name="Sepulveda M.S."/>
            <person name="Poelchau M.F."/>
            <person name="Murali S.C."/>
            <person name="Chen S."/>
            <person name="Glastad K.M."/>
            <person name="Werren J.H."/>
            <person name="Vineis J.H."/>
            <person name="Bowen J.L."/>
            <person name="Friedrich M."/>
            <person name="Jones J."/>
            <person name="Robertson H.M."/>
            <person name="Feyereisen R."/>
            <person name="Mechler-Hickson A."/>
            <person name="Mathers N."/>
            <person name="Lee C.E."/>
            <person name="Colbourne J.K."/>
            <person name="Biales A."/>
            <person name="Johnston J.S."/>
            <person name="Wellborn G.A."/>
            <person name="Rosendale A.J."/>
            <person name="Cridge A.G."/>
            <person name="Munoz-Torres M.C."/>
            <person name="Bain P.A."/>
            <person name="Manny A.R."/>
            <person name="Major K.M."/>
            <person name="Lambert F.N."/>
            <person name="Vulpe C.D."/>
            <person name="Tuck P."/>
            <person name="Blalock B.J."/>
            <person name="Lin Y.-Y."/>
            <person name="Smith M.E."/>
            <person name="Ochoa-Acuna H."/>
            <person name="Chen M.-J.M."/>
            <person name="Childers C.P."/>
            <person name="Qu J."/>
            <person name="Dugan S."/>
            <person name="Lee S.L."/>
            <person name="Chao H."/>
            <person name="Dinh H."/>
            <person name="Han Y."/>
            <person name="Doddapaneni H."/>
            <person name="Worley K.C."/>
            <person name="Muzny D.M."/>
            <person name="Gibbs R.A."/>
            <person name="Richards S."/>
        </authorList>
    </citation>
    <scope>NUCLEOTIDE SEQUENCE</scope>
    <source>
        <strain evidence="10">HAZT.00-mixed</strain>
        <tissue evidence="10">Whole organism</tissue>
    </source>
</reference>
<dbReference type="PANTHER" id="PTHR11048">
    <property type="entry name" value="PRENYLTRANSFERASES"/>
    <property type="match status" value="1"/>
</dbReference>
<comment type="caution">
    <text evidence="10">The sequence shown here is derived from an EMBL/GenBank/DDBJ whole genome shotgun (WGS) entry which is preliminary data.</text>
</comment>
<proteinExistence type="inferred from homology"/>
<reference evidence="10" key="2">
    <citation type="journal article" date="2018" name="Environ. Sci. Technol.">
        <title>The Toxicogenome of Hyalella azteca: A Model for Sediment Ecotoxicology and Evolutionary Toxicology.</title>
        <authorList>
            <person name="Poynton H.C."/>
            <person name="Hasenbein S."/>
            <person name="Benoit J.B."/>
            <person name="Sepulveda M.S."/>
            <person name="Poelchau M.F."/>
            <person name="Hughes D.S.T."/>
            <person name="Murali S.C."/>
            <person name="Chen S."/>
            <person name="Glastad K.M."/>
            <person name="Goodisman M.A.D."/>
            <person name="Werren J.H."/>
            <person name="Vineis J.H."/>
            <person name="Bowen J.L."/>
            <person name="Friedrich M."/>
            <person name="Jones J."/>
            <person name="Robertson H.M."/>
            <person name="Feyereisen R."/>
            <person name="Mechler-Hickson A."/>
            <person name="Mathers N."/>
            <person name="Lee C.E."/>
            <person name="Colbourne J.K."/>
            <person name="Biales A."/>
            <person name="Johnston J.S."/>
            <person name="Wellborn G.A."/>
            <person name="Rosendale A.J."/>
            <person name="Cridge A.G."/>
            <person name="Munoz-Torres M.C."/>
            <person name="Bain P.A."/>
            <person name="Manny A.R."/>
            <person name="Major K.M."/>
            <person name="Lambert F.N."/>
            <person name="Vulpe C.D."/>
            <person name="Tuck P."/>
            <person name="Blalock B.J."/>
            <person name="Lin Y.Y."/>
            <person name="Smith M.E."/>
            <person name="Ochoa-Acuna H."/>
            <person name="Chen M.M."/>
            <person name="Childers C.P."/>
            <person name="Qu J."/>
            <person name="Dugan S."/>
            <person name="Lee S.L."/>
            <person name="Chao H."/>
            <person name="Dinh H."/>
            <person name="Han Y."/>
            <person name="Doddapaneni H."/>
            <person name="Worley K.C."/>
            <person name="Muzny D.M."/>
            <person name="Gibbs R.A."/>
            <person name="Richards S."/>
        </authorList>
    </citation>
    <scope>NUCLEOTIDE SEQUENCE</scope>
    <source>
        <strain evidence="10">HAZT.00-mixed</strain>
        <tissue evidence="10">Whole organism</tissue>
    </source>
</reference>
<protein>
    <recommendedName>
        <fullName evidence="11">4-hydroxybenzoate polyprenyltransferase, mitochondrial</fullName>
    </recommendedName>
</protein>
<evidence type="ECO:0000256" key="4">
    <source>
        <dbReference type="ARBA" id="ARBA00022679"/>
    </source>
</evidence>
<comment type="similarity">
    <text evidence="3">Belongs to the UbiA prenyltransferase family.</text>
</comment>
<feature type="transmembrane region" description="Helical" evidence="9">
    <location>
        <begin position="87"/>
        <end position="111"/>
    </location>
</feature>
<dbReference type="InterPro" id="IPR039653">
    <property type="entry name" value="Prenyltransferase"/>
</dbReference>
<feature type="transmembrane region" description="Helical" evidence="9">
    <location>
        <begin position="37"/>
        <end position="56"/>
    </location>
</feature>
<accession>A0A6A0H070</accession>
<evidence type="ECO:0000256" key="2">
    <source>
        <dbReference type="ARBA" id="ARBA00004141"/>
    </source>
</evidence>
<evidence type="ECO:0000256" key="8">
    <source>
        <dbReference type="SAM" id="MobiDB-lite"/>
    </source>
</evidence>
<evidence type="ECO:0000256" key="3">
    <source>
        <dbReference type="ARBA" id="ARBA00005985"/>
    </source>
</evidence>
<organism evidence="10">
    <name type="scientific">Hyalella azteca</name>
    <name type="common">Amphipod</name>
    <dbReference type="NCBI Taxonomy" id="294128"/>
    <lineage>
        <taxon>Eukaryota</taxon>
        <taxon>Metazoa</taxon>
        <taxon>Ecdysozoa</taxon>
        <taxon>Arthropoda</taxon>
        <taxon>Crustacea</taxon>
        <taxon>Multicrustacea</taxon>
        <taxon>Malacostraca</taxon>
        <taxon>Eumalacostraca</taxon>
        <taxon>Peracarida</taxon>
        <taxon>Amphipoda</taxon>
        <taxon>Senticaudata</taxon>
        <taxon>Talitrida</taxon>
        <taxon>Talitroidea</taxon>
        <taxon>Hyalellidae</taxon>
        <taxon>Hyalella</taxon>
    </lineage>
</organism>
<feature type="region of interest" description="Disordered" evidence="8">
    <location>
        <begin position="199"/>
        <end position="223"/>
    </location>
</feature>
<evidence type="ECO:0000256" key="1">
    <source>
        <dbReference type="ARBA" id="ARBA00001946"/>
    </source>
</evidence>
<dbReference type="InterPro" id="IPR044878">
    <property type="entry name" value="UbiA_sf"/>
</dbReference>
<sequence length="223" mass="23778">MVCMYPLVKRVSYWPQLVLGLTFNWGALLGWCAVHGSISALPVVPLYLAGVCWTLIYDTIYAHQDKADDACIGIKSTALKFGSNTPVWLSGFGVAMGGCLALAGYSAGLAWPHYVATTAAAAHISHQVRVGTAVLVIVGTAVQVIVGTAVQVIVGTAVQIWHLDIDNRAQCGKLFRRNRHVGLLVFLGLVGGSVLAQENNGQQTQPDNWTQTGSPVKPNLLNE</sequence>
<feature type="transmembrane region" description="Helical" evidence="9">
    <location>
        <begin position="131"/>
        <end position="158"/>
    </location>
</feature>